<keyword evidence="12" id="KW-1185">Reference proteome</keyword>
<sequence length="169" mass="19309">AGGDEGPAEPAGPSRGQLFDTVVNTVLEKLVAAGSYERFASCYRCFYKLQPEMTRSIYEEFIFQLQASIKEEIQEVKKEGKLELLFDSLDKLVEEAKEQQEPAWRPSGTPEEDASSAMVPYLLKHQSYLRRVLKEKEKDNKQLAEAVLAGRGRIKELQQQIQARREAWE</sequence>
<keyword evidence="9" id="KW-0137">Centromere</keyword>
<dbReference type="InterPro" id="IPR007128">
    <property type="entry name" value="PMF1/Nnf1"/>
</dbReference>
<protein>
    <submittedName>
        <fullName evidence="11">PMF1 factor</fullName>
    </submittedName>
</protein>
<keyword evidence="8" id="KW-0131">Cell cycle</keyword>
<organism evidence="11 12">
    <name type="scientific">Indicator maculatus</name>
    <name type="common">spotted honeyguide</name>
    <dbReference type="NCBI Taxonomy" id="545262"/>
    <lineage>
        <taxon>Eukaryota</taxon>
        <taxon>Metazoa</taxon>
        <taxon>Chordata</taxon>
        <taxon>Craniata</taxon>
        <taxon>Vertebrata</taxon>
        <taxon>Euteleostomi</taxon>
        <taxon>Archelosauria</taxon>
        <taxon>Archosauria</taxon>
        <taxon>Dinosauria</taxon>
        <taxon>Saurischia</taxon>
        <taxon>Theropoda</taxon>
        <taxon>Coelurosauria</taxon>
        <taxon>Aves</taxon>
        <taxon>Neognathae</taxon>
        <taxon>Neoaves</taxon>
        <taxon>Telluraves</taxon>
        <taxon>Coraciimorphae</taxon>
        <taxon>Piciformes</taxon>
        <taxon>Indicatoridae</taxon>
        <taxon>Indicator</taxon>
    </lineage>
</organism>
<keyword evidence="6" id="KW-0995">Kinetochore</keyword>
<feature type="region of interest" description="Disordered" evidence="10">
    <location>
        <begin position="97"/>
        <end position="116"/>
    </location>
</feature>
<evidence type="ECO:0000256" key="10">
    <source>
        <dbReference type="SAM" id="MobiDB-lite"/>
    </source>
</evidence>
<dbReference type="GO" id="GO:0005634">
    <property type="term" value="C:nucleus"/>
    <property type="evidence" value="ECO:0007669"/>
    <property type="project" value="UniProtKB-SubCell"/>
</dbReference>
<comment type="caution">
    <text evidence="11">The sequence shown here is derived from an EMBL/GenBank/DDBJ whole genome shotgun (WGS) entry which is preliminary data.</text>
</comment>
<keyword evidence="5" id="KW-0498">Mitosis</keyword>
<evidence type="ECO:0000256" key="2">
    <source>
        <dbReference type="ARBA" id="ARBA00004629"/>
    </source>
</evidence>
<feature type="non-terminal residue" evidence="11">
    <location>
        <position position="169"/>
    </location>
</feature>
<dbReference type="GO" id="GO:0000444">
    <property type="term" value="C:MIS12/MIND type complex"/>
    <property type="evidence" value="ECO:0007669"/>
    <property type="project" value="InterPro"/>
</dbReference>
<dbReference type="GO" id="GO:0007059">
    <property type="term" value="P:chromosome segregation"/>
    <property type="evidence" value="ECO:0007669"/>
    <property type="project" value="TreeGrafter"/>
</dbReference>
<evidence type="ECO:0000256" key="1">
    <source>
        <dbReference type="ARBA" id="ARBA00004123"/>
    </source>
</evidence>
<dbReference type="GO" id="GO:0051301">
    <property type="term" value="P:cell division"/>
    <property type="evidence" value="ECO:0007669"/>
    <property type="project" value="UniProtKB-KW"/>
</dbReference>
<dbReference type="OrthoDB" id="18453at2759"/>
<evidence type="ECO:0000313" key="11">
    <source>
        <dbReference type="EMBL" id="NXN11730.1"/>
    </source>
</evidence>
<reference evidence="11 12" key="1">
    <citation type="submission" date="2019-09" db="EMBL/GenBank/DDBJ databases">
        <title>Bird 10,000 Genomes (B10K) Project - Family phase.</title>
        <authorList>
            <person name="Zhang G."/>
        </authorList>
    </citation>
    <scope>NUCLEOTIDE SEQUENCE [LARGE SCALE GENOMIC DNA]</scope>
    <source>
        <strain evidence="11">B10K-DU-001-78</strain>
        <tissue evidence="11">Muscle</tissue>
    </source>
</reference>
<gene>
    <name evidence="11" type="primary">Pmf1</name>
    <name evidence="11" type="ORF">INDMAC_R09923</name>
</gene>
<feature type="non-terminal residue" evidence="11">
    <location>
        <position position="1"/>
    </location>
</feature>
<proteinExistence type="predicted"/>
<dbReference type="AlphaFoldDB" id="A0A7L1GDN7"/>
<evidence type="ECO:0000256" key="5">
    <source>
        <dbReference type="ARBA" id="ARBA00022776"/>
    </source>
</evidence>
<evidence type="ECO:0000256" key="4">
    <source>
        <dbReference type="ARBA" id="ARBA00022618"/>
    </source>
</evidence>
<dbReference type="Proteomes" id="UP000557230">
    <property type="component" value="Unassembled WGS sequence"/>
</dbReference>
<evidence type="ECO:0000256" key="3">
    <source>
        <dbReference type="ARBA" id="ARBA00022454"/>
    </source>
</evidence>
<keyword evidence="3" id="KW-0158">Chromosome</keyword>
<dbReference type="Pfam" id="PF03980">
    <property type="entry name" value="Nnf1"/>
    <property type="match status" value="1"/>
</dbReference>
<evidence type="ECO:0000256" key="7">
    <source>
        <dbReference type="ARBA" id="ARBA00023242"/>
    </source>
</evidence>
<name>A0A7L1GDN7_9PICI</name>
<evidence type="ECO:0000256" key="6">
    <source>
        <dbReference type="ARBA" id="ARBA00022838"/>
    </source>
</evidence>
<keyword evidence="4" id="KW-0132">Cell division</keyword>
<comment type="subcellular location">
    <subcellularLocation>
        <location evidence="2">Chromosome</location>
        <location evidence="2">Centromere</location>
        <location evidence="2">Kinetochore</location>
    </subcellularLocation>
    <subcellularLocation>
        <location evidence="1">Nucleus</location>
    </subcellularLocation>
</comment>
<dbReference type="PANTHER" id="PTHR15459:SF3">
    <property type="entry name" value="POLYAMINE-MODULATED FACTOR 1"/>
    <property type="match status" value="1"/>
</dbReference>
<keyword evidence="7" id="KW-0539">Nucleus</keyword>
<evidence type="ECO:0000256" key="8">
    <source>
        <dbReference type="ARBA" id="ARBA00023306"/>
    </source>
</evidence>
<dbReference type="PANTHER" id="PTHR15459">
    <property type="entry name" value="POLYAMINE-MODULATED FACTOR 1"/>
    <property type="match status" value="1"/>
</dbReference>
<evidence type="ECO:0000313" key="12">
    <source>
        <dbReference type="Proteomes" id="UP000557230"/>
    </source>
</evidence>
<accession>A0A7L1GDN7</accession>
<evidence type="ECO:0000256" key="9">
    <source>
        <dbReference type="ARBA" id="ARBA00023328"/>
    </source>
</evidence>
<dbReference type="EMBL" id="VXBD01006509">
    <property type="protein sequence ID" value="NXN11730.1"/>
    <property type="molecule type" value="Genomic_DNA"/>
</dbReference>